<evidence type="ECO:0000256" key="3">
    <source>
        <dbReference type="ARBA" id="ARBA00022840"/>
    </source>
</evidence>
<evidence type="ECO:0000313" key="7">
    <source>
        <dbReference type="Proteomes" id="UP000681340"/>
    </source>
</evidence>
<reference evidence="6" key="1">
    <citation type="submission" date="2021-03" db="EMBL/GenBank/DDBJ databases">
        <title>Whole genome shotgun sequence of Actinoplanes auranticolor NBRC 12245.</title>
        <authorList>
            <person name="Komaki H."/>
            <person name="Tamura T."/>
        </authorList>
    </citation>
    <scope>NUCLEOTIDE SEQUENCE</scope>
    <source>
        <strain evidence="6">NBRC 12245</strain>
    </source>
</reference>
<dbReference type="GO" id="GO:0004357">
    <property type="term" value="F:glutamate-cysteine ligase activity"/>
    <property type="evidence" value="ECO:0007669"/>
    <property type="project" value="UniProtKB-EC"/>
</dbReference>
<dbReference type="NCBIfam" id="NF010041">
    <property type="entry name" value="PRK13517.1-1"/>
    <property type="match status" value="1"/>
</dbReference>
<organism evidence="6 7">
    <name type="scientific">Actinoplanes auranticolor</name>
    <dbReference type="NCBI Taxonomy" id="47988"/>
    <lineage>
        <taxon>Bacteria</taxon>
        <taxon>Bacillati</taxon>
        <taxon>Actinomycetota</taxon>
        <taxon>Actinomycetes</taxon>
        <taxon>Micromonosporales</taxon>
        <taxon>Micromonosporaceae</taxon>
        <taxon>Actinoplanes</taxon>
    </lineage>
</organism>
<keyword evidence="7" id="KW-1185">Reference proteome</keyword>
<dbReference type="InterPro" id="IPR006336">
    <property type="entry name" value="GCS2"/>
</dbReference>
<gene>
    <name evidence="6" type="primary">ybdK</name>
    <name evidence="6" type="ORF">Aau02nite_39990</name>
</gene>
<keyword evidence="3 5" id="KW-0067">ATP-binding</keyword>
<evidence type="ECO:0000313" key="6">
    <source>
        <dbReference type="EMBL" id="GIM70222.1"/>
    </source>
</evidence>
<comment type="caution">
    <text evidence="6">The sequence shown here is derived from an EMBL/GenBank/DDBJ whole genome shotgun (WGS) entry which is preliminary data.</text>
</comment>
<protein>
    <recommendedName>
        <fullName evidence="5">Putative glutamate--cysteine ligase 2</fullName>
        <ecNumber evidence="5">6.3.2.2</ecNumber>
    </recommendedName>
    <alternativeName>
        <fullName evidence="5">Gamma-glutamylcysteine synthetase 2</fullName>
        <shortName evidence="5">GCS 2</shortName>
        <shortName evidence="5">Gamma-GCS 2</shortName>
    </alternativeName>
</protein>
<dbReference type="PANTHER" id="PTHR36510:SF1">
    <property type="entry name" value="GLUTAMATE--CYSTEINE LIGASE 2-RELATED"/>
    <property type="match status" value="1"/>
</dbReference>
<name>A0A919SD55_9ACTN</name>
<dbReference type="NCBIfam" id="TIGR02050">
    <property type="entry name" value="gshA_cyan_rel"/>
    <property type="match status" value="1"/>
</dbReference>
<dbReference type="GO" id="GO:0005524">
    <property type="term" value="F:ATP binding"/>
    <property type="evidence" value="ECO:0007669"/>
    <property type="project" value="UniProtKB-KW"/>
</dbReference>
<dbReference type="EMBL" id="BOQL01000030">
    <property type="protein sequence ID" value="GIM70222.1"/>
    <property type="molecule type" value="Genomic_DNA"/>
</dbReference>
<dbReference type="Gene3D" id="3.30.590.20">
    <property type="match status" value="1"/>
</dbReference>
<evidence type="ECO:0000256" key="4">
    <source>
        <dbReference type="ARBA" id="ARBA00048819"/>
    </source>
</evidence>
<dbReference type="EC" id="6.3.2.2" evidence="5"/>
<comment type="function">
    <text evidence="5">ATP-dependent carboxylate-amine ligase which exhibits weak glutamate--cysteine ligase activity.</text>
</comment>
<dbReference type="Proteomes" id="UP000681340">
    <property type="component" value="Unassembled WGS sequence"/>
</dbReference>
<sequence>MPMTLGVEEEFLLLDPVTGENSPAAEKVLAGLGDDARAQSRLEVRHSMVEMVTGVCTELAEVREQLTGLRRAAAASATATGATLAAIGATPIADPQRTVTDNPRFQAIGRHYGPIAHDPAVCGCHVHVGVPDRELAVQVCNHLRVWLPVVQALTVNSPLFEGADTGHASWRSIQLERWPSLGPSPLLASGEEYDRTVRTMVASGVMLDESMVLWYARPSAAWPTVEVRVGDICLTVDDTVLVAGLIRALVATAVEQITAGVPAPGVPDYLVRAAHWNAAHAGVGGTLLDPVRGTARPAWELVEELVGAVTPALESHGDLAEVRAGLQRVRTGGTGAERQRRILQRTGDVRAVLTEVSRLTVEG</sequence>
<dbReference type="InterPro" id="IPR050141">
    <property type="entry name" value="GCL_type2/YbdK_subfam"/>
</dbReference>
<dbReference type="HAMAP" id="MF_01609">
    <property type="entry name" value="Glu_cys_ligase_2"/>
    <property type="match status" value="1"/>
</dbReference>
<dbReference type="AlphaFoldDB" id="A0A919SD55"/>
<keyword evidence="1 5" id="KW-0436">Ligase</keyword>
<dbReference type="Pfam" id="PF04107">
    <property type="entry name" value="GCS2"/>
    <property type="match status" value="1"/>
</dbReference>
<evidence type="ECO:0000256" key="2">
    <source>
        <dbReference type="ARBA" id="ARBA00022741"/>
    </source>
</evidence>
<dbReference type="InterPro" id="IPR011793">
    <property type="entry name" value="YbdK"/>
</dbReference>
<accession>A0A919SD55</accession>
<comment type="similarity">
    <text evidence="5">Belongs to the glutamate--cysteine ligase type 2 family. YbdK subfamily.</text>
</comment>
<dbReference type="SUPFAM" id="SSF55931">
    <property type="entry name" value="Glutamine synthetase/guanido kinase"/>
    <property type="match status" value="1"/>
</dbReference>
<dbReference type="RefSeq" id="WP_212990000.1">
    <property type="nucleotide sequence ID" value="NZ_BAABEA010000015.1"/>
</dbReference>
<evidence type="ECO:0000256" key="1">
    <source>
        <dbReference type="ARBA" id="ARBA00022598"/>
    </source>
</evidence>
<dbReference type="GO" id="GO:0042398">
    <property type="term" value="P:modified amino acid biosynthetic process"/>
    <property type="evidence" value="ECO:0007669"/>
    <property type="project" value="InterPro"/>
</dbReference>
<proteinExistence type="inferred from homology"/>
<keyword evidence="2 5" id="KW-0547">Nucleotide-binding</keyword>
<evidence type="ECO:0000256" key="5">
    <source>
        <dbReference type="HAMAP-Rule" id="MF_01609"/>
    </source>
</evidence>
<comment type="catalytic activity">
    <reaction evidence="4 5">
        <text>L-cysteine + L-glutamate + ATP = gamma-L-glutamyl-L-cysteine + ADP + phosphate + H(+)</text>
        <dbReference type="Rhea" id="RHEA:13285"/>
        <dbReference type="ChEBI" id="CHEBI:15378"/>
        <dbReference type="ChEBI" id="CHEBI:29985"/>
        <dbReference type="ChEBI" id="CHEBI:30616"/>
        <dbReference type="ChEBI" id="CHEBI:35235"/>
        <dbReference type="ChEBI" id="CHEBI:43474"/>
        <dbReference type="ChEBI" id="CHEBI:58173"/>
        <dbReference type="ChEBI" id="CHEBI:456216"/>
        <dbReference type="EC" id="6.3.2.2"/>
    </reaction>
</comment>
<dbReference type="InterPro" id="IPR014746">
    <property type="entry name" value="Gln_synth/guanido_kin_cat_dom"/>
</dbReference>
<dbReference type="PANTHER" id="PTHR36510">
    <property type="entry name" value="GLUTAMATE--CYSTEINE LIGASE 2-RELATED"/>
    <property type="match status" value="1"/>
</dbReference>